<accession>A0A1L6TE80</accession>
<dbReference type="Proteomes" id="UP000029558">
    <property type="component" value="Chromosome"/>
</dbReference>
<evidence type="ECO:0000313" key="2">
    <source>
        <dbReference type="Proteomes" id="UP000029558"/>
    </source>
</evidence>
<reference evidence="1 2" key="1">
    <citation type="journal article" date="2014" name="Genome Announc.">
        <title>Comparative Genome Analysis of Two Isolates of the Fish Pathogen Piscirickettsia salmonis from Different Hosts Reveals Major Differences in Virulence-Associated Secretion Systems.</title>
        <authorList>
            <person name="Bohle H."/>
            <person name="Henriquez P."/>
            <person name="Grothusen H."/>
            <person name="Navas E."/>
            <person name="Sandoval A."/>
            <person name="Bustamante F."/>
            <person name="Bustos P."/>
            <person name="Mancilla M."/>
        </authorList>
    </citation>
    <scope>NUCLEOTIDE SEQUENCE [LARGE SCALE GENOMIC DNA]</scope>
    <source>
        <strain evidence="2">B1-32597</strain>
    </source>
</reference>
<protein>
    <submittedName>
        <fullName evidence="1">Type IV secretion system protein IcmG</fullName>
    </submittedName>
</protein>
<proteinExistence type="predicted"/>
<dbReference type="OrthoDB" id="5615758at2"/>
<sequence length="326" mass="36631">MNSSAEDYSFDDEFNMDEDKADNHPSDPTIERNNNTIKSHFFSLWENIRPMLHYYIIALIGFVIAAFMMHGAYRTLYPEKNTNQSGSKDLNFAHTNSSNKRNLTDQSHSNDFTTIKQSHIVSTSTAVTNTNSNNFPEKINTNYNYSHNNQSPTTNSSPGFLNASTDSNASAVLIDSKVNSKLSSLEDKVIQLNKKINGLYQLNSDSKINSNNIKNNISEINKKQNELSAVLFSLSQDLKKTNDSLNNLESFMKKENNQVKLLVANQYSHREKLTLRAIITGRAWLVNNKGVTLTVVKGSDIPGYGHVVRIDNDKDKVITSSGFVFD</sequence>
<evidence type="ECO:0000313" key="1">
    <source>
        <dbReference type="EMBL" id="ALB23765.1"/>
    </source>
</evidence>
<dbReference type="EMBL" id="CP012508">
    <property type="protein sequence ID" value="ALB23765.1"/>
    <property type="molecule type" value="Genomic_DNA"/>
</dbReference>
<name>A0A1L6TE80_PISSA</name>
<dbReference type="AlphaFoldDB" id="A0A1L6TE80"/>
<dbReference type="RefSeq" id="WP_027242630.1">
    <property type="nucleotide sequence ID" value="NZ_CP012508.1"/>
</dbReference>
<gene>
    <name evidence="1" type="primary">icmG</name>
    <name evidence="1" type="ORF">KU39_2589</name>
</gene>
<organism evidence="1 2">
    <name type="scientific">Piscirickettsia salmonis</name>
    <dbReference type="NCBI Taxonomy" id="1238"/>
    <lineage>
        <taxon>Bacteria</taxon>
        <taxon>Pseudomonadati</taxon>
        <taxon>Pseudomonadota</taxon>
        <taxon>Gammaproteobacteria</taxon>
        <taxon>Thiotrichales</taxon>
        <taxon>Piscirickettsiaceae</taxon>
        <taxon>Piscirickettsia</taxon>
    </lineage>
</organism>